<sequence>MTTLEQIYEEIKNTLSIEVSNAALVFIKDKEKLERLIESRSLKTNPTYTFSRLRNVKITPTYLFGSNIKTEVAQELTVCNAVLDSTGAWIPDESDILLSCLLTDEAVTSMIFNGAELKPSPATATMFNNSVCNYFGNDSQRKEQYLAPFLDHENQLKRSFDEVLEITNELELNKRQLTNKQKSRLNILMRSLLNLHNESGTEYDIKSIRLNLEKDSLSLKSEVLASIKGRYIKNSPLAIENTSEKPPVDSVFLQCFNVYSKKENKENVLHFLKAARTHIRSDSHFKGFEKNIDSLIQTINRLVPKDKSDPRSRGMEKSQVGQIGIILNKTSGSGGYFGCLSEPSTVFGMTFHHAYTEVDHYGNKIIEPSSRFLDIFLTQEQMREMLQMQKWVNTTISRYSTAIYTTEKFVSHNKEEQIREFTSKNKTNLLSLCKKVVPMLTEDKLSQEERLTLVNALKGITSTSDDLSQELEHFFEEAVNAEIGRVRDLTYKDIDGIISQLGIDQGSIKTLKDLTQKLI</sequence>
<dbReference type="RefSeq" id="WP_107289161.1">
    <property type="nucleotide sequence ID" value="NZ_PYNF01000003.1"/>
</dbReference>
<gene>
    <name evidence="1" type="ORF">C9J27_05195</name>
</gene>
<reference evidence="1 2" key="1">
    <citation type="submission" date="2018-01" db="EMBL/GenBank/DDBJ databases">
        <title>Whole genome sequencing of Histamine producing bacteria.</title>
        <authorList>
            <person name="Butler K."/>
        </authorList>
    </citation>
    <scope>NUCLEOTIDE SEQUENCE [LARGE SCALE GENOMIC DNA]</scope>
    <source>
        <strain evidence="1 2">FS-7.2</strain>
    </source>
</reference>
<organism evidence="1 2">
    <name type="scientific">Photobacterium kishitanii</name>
    <dbReference type="NCBI Taxonomy" id="318456"/>
    <lineage>
        <taxon>Bacteria</taxon>
        <taxon>Pseudomonadati</taxon>
        <taxon>Pseudomonadota</taxon>
        <taxon>Gammaproteobacteria</taxon>
        <taxon>Vibrionales</taxon>
        <taxon>Vibrionaceae</taxon>
        <taxon>Photobacterium</taxon>
    </lineage>
</organism>
<proteinExistence type="predicted"/>
<accession>A0A2T3KLG5</accession>
<dbReference type="AlphaFoldDB" id="A0A2T3KLG5"/>
<name>A0A2T3KLG5_9GAMM</name>
<evidence type="ECO:0000313" key="2">
    <source>
        <dbReference type="Proteomes" id="UP000241426"/>
    </source>
</evidence>
<comment type="caution">
    <text evidence="1">The sequence shown here is derived from an EMBL/GenBank/DDBJ whole genome shotgun (WGS) entry which is preliminary data.</text>
</comment>
<evidence type="ECO:0000313" key="1">
    <source>
        <dbReference type="EMBL" id="PSV00531.1"/>
    </source>
</evidence>
<dbReference type="Proteomes" id="UP000241426">
    <property type="component" value="Unassembled WGS sequence"/>
</dbReference>
<dbReference type="EMBL" id="PYNF01000003">
    <property type="protein sequence ID" value="PSV00531.1"/>
    <property type="molecule type" value="Genomic_DNA"/>
</dbReference>
<protein>
    <submittedName>
        <fullName evidence="1">Uncharacterized protein</fullName>
    </submittedName>
</protein>